<name>A0A542SQT3_9MICO</name>
<proteinExistence type="inferred from homology"/>
<dbReference type="InterPro" id="IPR029751">
    <property type="entry name" value="Ribosomal_L25_dom"/>
</dbReference>
<dbReference type="InterPro" id="IPR020056">
    <property type="entry name" value="Rbsml_bL25/Gln-tRNA_synth_N"/>
</dbReference>
<dbReference type="AlphaFoldDB" id="A0A542SQT3"/>
<dbReference type="Proteomes" id="UP000316181">
    <property type="component" value="Unassembled WGS sequence"/>
</dbReference>
<evidence type="ECO:0000256" key="4">
    <source>
        <dbReference type="ARBA" id="ARBA00023274"/>
    </source>
</evidence>
<evidence type="ECO:0000256" key="3">
    <source>
        <dbReference type="ARBA" id="ARBA00022980"/>
    </source>
</evidence>
<feature type="region of interest" description="Disordered" evidence="6">
    <location>
        <begin position="177"/>
        <end position="198"/>
    </location>
</feature>
<dbReference type="NCBIfam" id="TIGR00731">
    <property type="entry name" value="bL25_bact_ctc"/>
    <property type="match status" value="1"/>
</dbReference>
<dbReference type="NCBIfam" id="NF004131">
    <property type="entry name" value="PRK05618.2-1"/>
    <property type="match status" value="1"/>
</dbReference>
<evidence type="ECO:0000256" key="5">
    <source>
        <dbReference type="HAMAP-Rule" id="MF_01334"/>
    </source>
</evidence>
<dbReference type="RefSeq" id="WP_142112634.1">
    <property type="nucleotide sequence ID" value="NZ_BAAATB010000004.1"/>
</dbReference>
<keyword evidence="1 5" id="KW-0699">rRNA-binding</keyword>
<dbReference type="Pfam" id="PF01386">
    <property type="entry name" value="Ribosomal_L25p"/>
    <property type="match status" value="1"/>
</dbReference>
<dbReference type="InterPro" id="IPR020930">
    <property type="entry name" value="Ribosomal_uL5_bac-type"/>
</dbReference>
<dbReference type="Gene3D" id="2.170.120.20">
    <property type="entry name" value="Ribosomal protein L25, beta domain"/>
    <property type="match status" value="1"/>
</dbReference>
<reference evidence="9 10" key="1">
    <citation type="submission" date="2019-06" db="EMBL/GenBank/DDBJ databases">
        <title>Sequencing the genomes of 1000 actinobacteria strains.</title>
        <authorList>
            <person name="Klenk H.-P."/>
        </authorList>
    </citation>
    <scope>NUCLEOTIDE SEQUENCE [LARGE SCALE GENOMIC DNA]</scope>
    <source>
        <strain evidence="9 10">DSM 10596</strain>
    </source>
</reference>
<evidence type="ECO:0000313" key="10">
    <source>
        <dbReference type="Proteomes" id="UP000316181"/>
    </source>
</evidence>
<keyword evidence="3 5" id="KW-0689">Ribosomal protein</keyword>
<dbReference type="PANTHER" id="PTHR33284:SF1">
    <property type="entry name" value="RIBOSOMAL PROTEIN L25_GLN-TRNA SYNTHETASE, ANTI-CODON-BINDING DOMAIN-CONTAINING PROTEIN"/>
    <property type="match status" value="1"/>
</dbReference>
<comment type="caution">
    <text evidence="9">The sequence shown here is derived from an EMBL/GenBank/DDBJ whole genome shotgun (WGS) entry which is preliminary data.</text>
</comment>
<dbReference type="EMBL" id="VFNV01000001">
    <property type="protein sequence ID" value="TQK76986.1"/>
    <property type="molecule type" value="Genomic_DNA"/>
</dbReference>
<keyword evidence="2 5" id="KW-0694">RNA-binding</keyword>
<evidence type="ECO:0000259" key="8">
    <source>
        <dbReference type="Pfam" id="PF14693"/>
    </source>
</evidence>
<feature type="domain" description="Large ribosomal subunit protein bL25 L25" evidence="7">
    <location>
        <begin position="6"/>
        <end position="90"/>
    </location>
</feature>
<dbReference type="GO" id="GO:0022625">
    <property type="term" value="C:cytosolic large ribosomal subunit"/>
    <property type="evidence" value="ECO:0007669"/>
    <property type="project" value="TreeGrafter"/>
</dbReference>
<dbReference type="InterPro" id="IPR037121">
    <property type="entry name" value="Ribosomal_bL25_C"/>
</dbReference>
<sequence>MSTIQLSAVKRTEFGKGAARRARRANQTPAVLYGHGSDPIHIALPAHDTLMALKHHNALFELDIEGDKQLAIAKEVQRNPIRDTIVHVDFLIVKRGEKIDVDVELVIVGEAAPATMVLLDAQTISIAAEATHLPSSIEVDVTGLEAGQHVTAGDLSLPTGAELVTEADTVVVTVSEETVEEEAPAADEAAGAEEAPEA</sequence>
<keyword evidence="4 5" id="KW-0687">Ribonucleoprotein</keyword>
<dbReference type="SUPFAM" id="SSF50715">
    <property type="entry name" value="Ribosomal protein L25-like"/>
    <property type="match status" value="1"/>
</dbReference>
<evidence type="ECO:0000256" key="6">
    <source>
        <dbReference type="SAM" id="MobiDB-lite"/>
    </source>
</evidence>
<dbReference type="Gene3D" id="2.40.240.10">
    <property type="entry name" value="Ribosomal Protein L25, Chain P"/>
    <property type="match status" value="1"/>
</dbReference>
<accession>A0A542SQT3</accession>
<comment type="subunit">
    <text evidence="5">Part of the 50S ribosomal subunit; part of the 5S rRNA/L5/L18/L25 subcomplex. Contacts the 5S rRNA. Binds to the 5S rRNA independently of L5 and L18.</text>
</comment>
<evidence type="ECO:0000256" key="1">
    <source>
        <dbReference type="ARBA" id="ARBA00022730"/>
    </source>
</evidence>
<dbReference type="OrthoDB" id="5242980at2"/>
<dbReference type="CDD" id="cd00495">
    <property type="entry name" value="Ribosomal_L25_TL5_CTC"/>
    <property type="match status" value="1"/>
</dbReference>
<evidence type="ECO:0000256" key="2">
    <source>
        <dbReference type="ARBA" id="ARBA00022884"/>
    </source>
</evidence>
<evidence type="ECO:0000259" key="7">
    <source>
        <dbReference type="Pfam" id="PF01386"/>
    </source>
</evidence>
<feature type="domain" description="Large ribosomal subunit protein bL25 beta" evidence="8">
    <location>
        <begin position="98"/>
        <end position="176"/>
    </location>
</feature>
<dbReference type="PANTHER" id="PTHR33284">
    <property type="entry name" value="RIBOSOMAL PROTEIN L25/GLN-TRNA SYNTHETASE, ANTI-CODON-BINDING DOMAIN-CONTAINING PROTEIN"/>
    <property type="match status" value="1"/>
</dbReference>
<dbReference type="Pfam" id="PF14693">
    <property type="entry name" value="Ribosomal_TL5_C"/>
    <property type="match status" value="1"/>
</dbReference>
<dbReference type="InterPro" id="IPR011035">
    <property type="entry name" value="Ribosomal_bL25/Gln-tRNA_synth"/>
</dbReference>
<protein>
    <recommendedName>
        <fullName evidence="5">Large ribosomal subunit protein bL25</fullName>
    </recommendedName>
    <alternativeName>
        <fullName evidence="5">General stress protein CTC</fullName>
    </alternativeName>
</protein>
<dbReference type="GO" id="GO:0006412">
    <property type="term" value="P:translation"/>
    <property type="evidence" value="ECO:0007669"/>
    <property type="project" value="UniProtKB-UniRule"/>
</dbReference>
<dbReference type="GO" id="GO:0003735">
    <property type="term" value="F:structural constituent of ribosome"/>
    <property type="evidence" value="ECO:0007669"/>
    <property type="project" value="InterPro"/>
</dbReference>
<comment type="similarity">
    <text evidence="5">Belongs to the bacterial ribosomal protein bL25 family. CTC subfamily.</text>
</comment>
<organism evidence="9 10">
    <name type="scientific">Rarobacter incanus</name>
    <dbReference type="NCBI Taxonomy" id="153494"/>
    <lineage>
        <taxon>Bacteria</taxon>
        <taxon>Bacillati</taxon>
        <taxon>Actinomycetota</taxon>
        <taxon>Actinomycetes</taxon>
        <taxon>Micrococcales</taxon>
        <taxon>Rarobacteraceae</taxon>
        <taxon>Rarobacter</taxon>
    </lineage>
</organism>
<dbReference type="InterPro" id="IPR020057">
    <property type="entry name" value="Ribosomal_bL25_b-dom"/>
</dbReference>
<dbReference type="GO" id="GO:0008097">
    <property type="term" value="F:5S rRNA binding"/>
    <property type="evidence" value="ECO:0007669"/>
    <property type="project" value="InterPro"/>
</dbReference>
<dbReference type="HAMAP" id="MF_01334">
    <property type="entry name" value="Ribosomal_bL25_CTC"/>
    <property type="match status" value="1"/>
</dbReference>
<gene>
    <name evidence="5" type="primary">rplY</name>
    <name evidence="5" type="synonym">ctc</name>
    <name evidence="9" type="ORF">FB389_1694</name>
</gene>
<comment type="function">
    <text evidence="5">This is one of the proteins that binds to the 5S RNA in the ribosome where it forms part of the central protuberance.</text>
</comment>
<evidence type="ECO:0000313" key="9">
    <source>
        <dbReference type="EMBL" id="TQK76986.1"/>
    </source>
</evidence>
<dbReference type="InterPro" id="IPR001021">
    <property type="entry name" value="Ribosomal_bL25_long"/>
</dbReference>
<keyword evidence="10" id="KW-1185">Reference proteome</keyword>